<reference evidence="1" key="1">
    <citation type="submission" date="2023-04" db="EMBL/GenBank/DDBJ databases">
        <title>Draft Genome sequencing of Naganishia species isolated from polar environments using Oxford Nanopore Technology.</title>
        <authorList>
            <person name="Leo P."/>
            <person name="Venkateswaran K."/>
        </authorList>
    </citation>
    <scope>NUCLEOTIDE SEQUENCE</scope>
    <source>
        <strain evidence="1">MNA-CCFEE 5262</strain>
    </source>
</reference>
<dbReference type="Proteomes" id="UP001230649">
    <property type="component" value="Unassembled WGS sequence"/>
</dbReference>
<gene>
    <name evidence="1" type="ORF">QFC20_006622</name>
</gene>
<keyword evidence="2" id="KW-1185">Reference proteome</keyword>
<accession>A0ACC2V894</accession>
<comment type="caution">
    <text evidence="1">The sequence shown here is derived from an EMBL/GenBank/DDBJ whole genome shotgun (WGS) entry which is preliminary data.</text>
</comment>
<evidence type="ECO:0000313" key="1">
    <source>
        <dbReference type="EMBL" id="KAJ9095575.1"/>
    </source>
</evidence>
<proteinExistence type="predicted"/>
<dbReference type="EMBL" id="JASBWS010000122">
    <property type="protein sequence ID" value="KAJ9095575.1"/>
    <property type="molecule type" value="Genomic_DNA"/>
</dbReference>
<organism evidence="1 2">
    <name type="scientific">Naganishia adeliensis</name>
    <dbReference type="NCBI Taxonomy" id="92952"/>
    <lineage>
        <taxon>Eukaryota</taxon>
        <taxon>Fungi</taxon>
        <taxon>Dikarya</taxon>
        <taxon>Basidiomycota</taxon>
        <taxon>Agaricomycotina</taxon>
        <taxon>Tremellomycetes</taxon>
        <taxon>Filobasidiales</taxon>
        <taxon>Filobasidiaceae</taxon>
        <taxon>Naganishia</taxon>
    </lineage>
</organism>
<evidence type="ECO:0000313" key="2">
    <source>
        <dbReference type="Proteomes" id="UP001230649"/>
    </source>
</evidence>
<sequence>MHLLLENVMKGLLELWSGSFKAQTTLGNSKAKSKEPYVIAKQSWDDMDTAVASSGKLIPSAMIGSIVSVSSRWRWTAETHLSFLITLGPIILKDHLAKPYFDHFLDLSALVKKLIGLSIDITEDLPYLEAGLRQWVVDRLISTLPDPSSILDFMENRVSRPNDFSEESGQEYSCHLSGSLEGQVPWNKYHSVLARYLTTLYYNDRDMRAGTLRAVAIKDVEKLDLKGWNSLRCHPDFSSHKYCCGYGGRAERHHGGRKARFSQMVDLRANIRRQDALFESEAYYGQIQLFIEFTWDDERTILAIVQPWEAEPWIPPSKPPMRLLRGKGIQAVKVKNLLAPAGRVLLQKGKVEVAFDTSEGEIEPDLVDEQDVTVDASSQIRCAKGMPLIRLYGTSRFEHANGRRSCYLFVYHDNAYC</sequence>
<protein>
    <submittedName>
        <fullName evidence="1">Uncharacterized protein</fullName>
    </submittedName>
</protein>
<name>A0ACC2V894_9TREE</name>